<dbReference type="GO" id="GO:0006310">
    <property type="term" value="P:DNA recombination"/>
    <property type="evidence" value="ECO:0007669"/>
    <property type="project" value="UniProtKB-UniRule"/>
</dbReference>
<dbReference type="PANTHER" id="PTHR33991:SF1">
    <property type="entry name" value="DNA REPAIR PROTEIN RECO"/>
    <property type="match status" value="1"/>
</dbReference>
<dbReference type="InterPro" id="IPR037278">
    <property type="entry name" value="ARFGAP/RecO"/>
</dbReference>
<dbReference type="InterPro" id="IPR012340">
    <property type="entry name" value="NA-bd_OB-fold"/>
</dbReference>
<dbReference type="EMBL" id="NIQC01000028">
    <property type="protein sequence ID" value="OWZ83069.1"/>
    <property type="molecule type" value="Genomic_DNA"/>
</dbReference>
<dbReference type="InterPro" id="IPR003717">
    <property type="entry name" value="RecO"/>
</dbReference>
<protein>
    <recommendedName>
        <fullName evidence="2 7">DNA repair protein RecO</fullName>
    </recommendedName>
    <alternativeName>
        <fullName evidence="6 7">Recombination protein O</fullName>
    </alternativeName>
</protein>
<dbReference type="OrthoDB" id="9797083at2"/>
<sequence>MCAVYKTDAIVIKNQDYRDYDKLVTLFSPEYGRISSIVKGVKKPKSKLSGIVQSFTYANFQLYSGRSLDKIVQGKIVHEFGKVRTDLAIMSAGMCILELLDKTIPEGEEYSALFGVTLSSLHLLEKGYSPSLVLRIFEAKLIHNLGVSPDLSGCANHEKEVMSNNTRSFFDPESGGLICEECFEKLKAYEKDMHISAFPIDFGSVNIIKRLFSLPVYQLRNLKLTSFQNSTIEKVLSHMLKIHFDVVCKTKSFYLTMNEN</sequence>
<evidence type="ECO:0000256" key="5">
    <source>
        <dbReference type="ARBA" id="ARBA00023204"/>
    </source>
</evidence>
<organism evidence="9 10">
    <name type="scientific">Natranaerobius trueperi</name>
    <dbReference type="NCBI Taxonomy" id="759412"/>
    <lineage>
        <taxon>Bacteria</taxon>
        <taxon>Bacillati</taxon>
        <taxon>Bacillota</taxon>
        <taxon>Clostridia</taxon>
        <taxon>Natranaerobiales</taxon>
        <taxon>Natranaerobiaceae</taxon>
        <taxon>Natranaerobius</taxon>
    </lineage>
</organism>
<evidence type="ECO:0000256" key="6">
    <source>
        <dbReference type="ARBA" id="ARBA00033409"/>
    </source>
</evidence>
<reference evidence="9 10" key="1">
    <citation type="submission" date="2017-06" db="EMBL/GenBank/DDBJ databases">
        <title>Draft Genome Sequence of Natranaerobius trueperi halophilic, alkalithermophilic bacteria from soda lakes.</title>
        <authorList>
            <person name="Zhao B."/>
        </authorList>
    </citation>
    <scope>NUCLEOTIDE SEQUENCE [LARGE SCALE GENOMIC DNA]</scope>
    <source>
        <strain evidence="9 10">DSM 18760</strain>
    </source>
</reference>
<evidence type="ECO:0000256" key="4">
    <source>
        <dbReference type="ARBA" id="ARBA00023172"/>
    </source>
</evidence>
<dbReference type="InterPro" id="IPR042242">
    <property type="entry name" value="RecO_C"/>
</dbReference>
<dbReference type="Gene3D" id="1.20.1440.120">
    <property type="entry name" value="Recombination protein O, C-terminal domain"/>
    <property type="match status" value="1"/>
</dbReference>
<dbReference type="PANTHER" id="PTHR33991">
    <property type="entry name" value="DNA REPAIR PROTEIN RECO"/>
    <property type="match status" value="1"/>
</dbReference>
<keyword evidence="5 7" id="KW-0234">DNA repair</keyword>
<accession>A0A226BXY8</accession>
<keyword evidence="4 7" id="KW-0233">DNA recombination</keyword>
<evidence type="ECO:0000256" key="3">
    <source>
        <dbReference type="ARBA" id="ARBA00022763"/>
    </source>
</evidence>
<keyword evidence="10" id="KW-1185">Reference proteome</keyword>
<proteinExistence type="inferred from homology"/>
<name>A0A226BXY8_9FIRM</name>
<evidence type="ECO:0000313" key="9">
    <source>
        <dbReference type="EMBL" id="OWZ83069.1"/>
    </source>
</evidence>
<dbReference type="InterPro" id="IPR022572">
    <property type="entry name" value="DNA_rep/recomb_RecO_N"/>
</dbReference>
<evidence type="ECO:0000256" key="1">
    <source>
        <dbReference type="ARBA" id="ARBA00007452"/>
    </source>
</evidence>
<evidence type="ECO:0000256" key="2">
    <source>
        <dbReference type="ARBA" id="ARBA00021310"/>
    </source>
</evidence>
<dbReference type="NCBIfam" id="TIGR00613">
    <property type="entry name" value="reco"/>
    <property type="match status" value="1"/>
</dbReference>
<dbReference type="Pfam" id="PF02565">
    <property type="entry name" value="RecO_C"/>
    <property type="match status" value="1"/>
</dbReference>
<dbReference type="GO" id="GO:0006302">
    <property type="term" value="P:double-strand break repair"/>
    <property type="evidence" value="ECO:0007669"/>
    <property type="project" value="TreeGrafter"/>
</dbReference>
<comment type="caution">
    <text evidence="9">The sequence shown here is derived from an EMBL/GenBank/DDBJ whole genome shotgun (WGS) entry which is preliminary data.</text>
</comment>
<dbReference type="GO" id="GO:0043590">
    <property type="term" value="C:bacterial nucleoid"/>
    <property type="evidence" value="ECO:0007669"/>
    <property type="project" value="TreeGrafter"/>
</dbReference>
<feature type="domain" description="DNA replication/recombination mediator RecO N-terminal" evidence="8">
    <location>
        <begin position="4"/>
        <end position="80"/>
    </location>
</feature>
<evidence type="ECO:0000259" key="8">
    <source>
        <dbReference type="Pfam" id="PF11967"/>
    </source>
</evidence>
<evidence type="ECO:0000256" key="7">
    <source>
        <dbReference type="HAMAP-Rule" id="MF_00201"/>
    </source>
</evidence>
<dbReference type="Pfam" id="PF11967">
    <property type="entry name" value="RecO_N"/>
    <property type="match status" value="1"/>
</dbReference>
<dbReference type="RefSeq" id="WP_089024235.1">
    <property type="nucleotide sequence ID" value="NZ_NIQC01000028.1"/>
</dbReference>
<dbReference type="Gene3D" id="2.40.50.140">
    <property type="entry name" value="Nucleic acid-binding proteins"/>
    <property type="match status" value="1"/>
</dbReference>
<dbReference type="AlphaFoldDB" id="A0A226BXY8"/>
<keyword evidence="3 7" id="KW-0227">DNA damage</keyword>
<dbReference type="Proteomes" id="UP000214588">
    <property type="component" value="Unassembled WGS sequence"/>
</dbReference>
<gene>
    <name evidence="7 9" type="primary">recO</name>
    <name evidence="9" type="ORF">CDO51_10570</name>
</gene>
<comment type="function">
    <text evidence="7">Involved in DNA repair and RecF pathway recombination.</text>
</comment>
<comment type="similarity">
    <text evidence="1 7">Belongs to the RecO family.</text>
</comment>
<dbReference type="SUPFAM" id="SSF57863">
    <property type="entry name" value="ArfGap/RecO-like zinc finger"/>
    <property type="match status" value="1"/>
</dbReference>
<dbReference type="SUPFAM" id="SSF50249">
    <property type="entry name" value="Nucleic acid-binding proteins"/>
    <property type="match status" value="1"/>
</dbReference>
<dbReference type="HAMAP" id="MF_00201">
    <property type="entry name" value="RecO"/>
    <property type="match status" value="1"/>
</dbReference>
<evidence type="ECO:0000313" key="10">
    <source>
        <dbReference type="Proteomes" id="UP000214588"/>
    </source>
</evidence>